<gene>
    <name evidence="4" type="ORF">ACFO3J_06400</name>
</gene>
<dbReference type="PROSITE" id="PS50801">
    <property type="entry name" value="STAS"/>
    <property type="match status" value="1"/>
</dbReference>
<dbReference type="EMBL" id="JBHSBB010000007">
    <property type="protein sequence ID" value="MFC4031100.1"/>
    <property type="molecule type" value="Genomic_DNA"/>
</dbReference>
<evidence type="ECO:0000313" key="4">
    <source>
        <dbReference type="EMBL" id="MFC4031100.1"/>
    </source>
</evidence>
<evidence type="ECO:0000256" key="1">
    <source>
        <dbReference type="ARBA" id="ARBA00009013"/>
    </source>
</evidence>
<comment type="similarity">
    <text evidence="1 2">Belongs to the anti-sigma-factor antagonist family.</text>
</comment>
<keyword evidence="5" id="KW-1185">Reference proteome</keyword>
<dbReference type="SUPFAM" id="SSF52091">
    <property type="entry name" value="SpoIIaa-like"/>
    <property type="match status" value="1"/>
</dbReference>
<reference evidence="5" key="1">
    <citation type="journal article" date="2019" name="Int. J. Syst. Evol. Microbiol.">
        <title>The Global Catalogue of Microorganisms (GCM) 10K type strain sequencing project: providing services to taxonomists for standard genome sequencing and annotation.</title>
        <authorList>
            <consortium name="The Broad Institute Genomics Platform"/>
            <consortium name="The Broad Institute Genome Sequencing Center for Infectious Disease"/>
            <person name="Wu L."/>
            <person name="Ma J."/>
        </authorList>
    </citation>
    <scope>NUCLEOTIDE SEQUENCE [LARGE SCALE GENOMIC DNA]</scope>
    <source>
        <strain evidence="5">CGMCC 4.7237</strain>
    </source>
</reference>
<dbReference type="Proteomes" id="UP001595765">
    <property type="component" value="Unassembled WGS sequence"/>
</dbReference>
<organism evidence="4 5">
    <name type="scientific">Streptomyces polygonati</name>
    <dbReference type="NCBI Taxonomy" id="1617087"/>
    <lineage>
        <taxon>Bacteria</taxon>
        <taxon>Bacillati</taxon>
        <taxon>Actinomycetota</taxon>
        <taxon>Actinomycetes</taxon>
        <taxon>Kitasatosporales</taxon>
        <taxon>Streptomycetaceae</taxon>
        <taxon>Streptomyces</taxon>
    </lineage>
</organism>
<accession>A0ABV8HGV2</accession>
<protein>
    <recommendedName>
        <fullName evidence="2">Anti-sigma factor antagonist</fullName>
    </recommendedName>
</protein>
<dbReference type="InterPro" id="IPR036513">
    <property type="entry name" value="STAS_dom_sf"/>
</dbReference>
<evidence type="ECO:0000259" key="3">
    <source>
        <dbReference type="PROSITE" id="PS50801"/>
    </source>
</evidence>
<dbReference type="NCBIfam" id="TIGR00377">
    <property type="entry name" value="ant_ant_sig"/>
    <property type="match status" value="1"/>
</dbReference>
<dbReference type="PANTHER" id="PTHR33495">
    <property type="entry name" value="ANTI-SIGMA FACTOR ANTAGONIST TM_1081-RELATED-RELATED"/>
    <property type="match status" value="1"/>
</dbReference>
<evidence type="ECO:0000313" key="5">
    <source>
        <dbReference type="Proteomes" id="UP001595765"/>
    </source>
</evidence>
<comment type="caution">
    <text evidence="4">The sequence shown here is derived from an EMBL/GenBank/DDBJ whole genome shotgun (WGS) entry which is preliminary data.</text>
</comment>
<evidence type="ECO:0000256" key="2">
    <source>
        <dbReference type="RuleBase" id="RU003749"/>
    </source>
</evidence>
<dbReference type="Pfam" id="PF01740">
    <property type="entry name" value="STAS"/>
    <property type="match status" value="1"/>
</dbReference>
<dbReference type="PANTHER" id="PTHR33495:SF2">
    <property type="entry name" value="ANTI-SIGMA FACTOR ANTAGONIST TM_1081-RELATED"/>
    <property type="match status" value="1"/>
</dbReference>
<dbReference type="InterPro" id="IPR003658">
    <property type="entry name" value="Anti-sigma_ant"/>
</dbReference>
<dbReference type="RefSeq" id="WP_386426971.1">
    <property type="nucleotide sequence ID" value="NZ_JBHSBB010000007.1"/>
</dbReference>
<proteinExistence type="inferred from homology"/>
<sequence>MSDLTFTVEARPSGQCVLDVSGDLDLHTAHRLQHTLDGLALDGGLVIDLSGVTYCDSTGLTALVGAYRRTQAEHTGFALCGTTQELARIFQIVGIDQIVAMYDTVEQAAEAVRDVPGRSR</sequence>
<dbReference type="InterPro" id="IPR002645">
    <property type="entry name" value="STAS_dom"/>
</dbReference>
<dbReference type="CDD" id="cd07043">
    <property type="entry name" value="STAS_anti-anti-sigma_factors"/>
    <property type="match status" value="1"/>
</dbReference>
<dbReference type="Gene3D" id="3.30.750.24">
    <property type="entry name" value="STAS domain"/>
    <property type="match status" value="1"/>
</dbReference>
<name>A0ABV8HGV2_9ACTN</name>
<feature type="domain" description="STAS" evidence="3">
    <location>
        <begin position="17"/>
        <end position="112"/>
    </location>
</feature>